<sequence length="187" mass="18556">MTGSVVRAWGVGHSVAPTAISLLALGAVASFAATTLIPGLGARLPIPVWALVPPMLAILSSLGVVNSLPELSPPTAALVIARAGWLTAVLLVGAASAGLVTVAAGFHGLVEATVLLIALTYAAAALVGRGSVVVGGALVVYVVTNTQTYADLSGQEGLLYAGAAWHWAGGVVALVGCLGFVWRGGNR</sequence>
<feature type="transmembrane region" description="Helical" evidence="1">
    <location>
        <begin position="48"/>
        <end position="65"/>
    </location>
</feature>
<keyword evidence="1" id="KW-0472">Membrane</keyword>
<keyword evidence="1" id="KW-0812">Transmembrane</keyword>
<proteinExistence type="predicted"/>
<dbReference type="EMBL" id="CZKA01000085">
    <property type="protein sequence ID" value="CUR60814.1"/>
    <property type="molecule type" value="Genomic_DNA"/>
</dbReference>
<dbReference type="AlphaFoldDB" id="A0A2P2CFQ5"/>
<gene>
    <name evidence="2" type="ORF">NOCA290003</name>
</gene>
<name>A0A2P2CFQ5_9ZZZZ</name>
<feature type="transmembrane region" description="Helical" evidence="1">
    <location>
        <begin position="163"/>
        <end position="182"/>
    </location>
</feature>
<evidence type="ECO:0000313" key="2">
    <source>
        <dbReference type="EMBL" id="CUR60814.1"/>
    </source>
</evidence>
<feature type="transmembrane region" description="Helical" evidence="1">
    <location>
        <begin position="113"/>
        <end position="143"/>
    </location>
</feature>
<evidence type="ECO:0000256" key="1">
    <source>
        <dbReference type="SAM" id="Phobius"/>
    </source>
</evidence>
<feature type="transmembrane region" description="Helical" evidence="1">
    <location>
        <begin position="85"/>
        <end position="106"/>
    </location>
</feature>
<reference evidence="2" key="1">
    <citation type="submission" date="2015-08" db="EMBL/GenBank/DDBJ databases">
        <authorList>
            <person name="Babu N.S."/>
            <person name="Beckwith C.J."/>
            <person name="Beseler K.G."/>
            <person name="Brison A."/>
            <person name="Carone J.V."/>
            <person name="Caskin T.P."/>
            <person name="Diamond M."/>
            <person name="Durham M.E."/>
            <person name="Foxe J.M."/>
            <person name="Go M."/>
            <person name="Henderson B.A."/>
            <person name="Jones I.B."/>
            <person name="McGettigan J.A."/>
            <person name="Micheletti S.J."/>
            <person name="Nasrallah M.E."/>
            <person name="Ortiz D."/>
            <person name="Piller C.R."/>
            <person name="Privatt S.R."/>
            <person name="Schneider S.L."/>
            <person name="Sharp S."/>
            <person name="Smith T.C."/>
            <person name="Stanton J.D."/>
            <person name="Ullery H.E."/>
            <person name="Wilson R.J."/>
            <person name="Serrano M.G."/>
            <person name="Buck G."/>
            <person name="Lee V."/>
            <person name="Wang Y."/>
            <person name="Carvalho R."/>
            <person name="Voegtly L."/>
            <person name="Shi R."/>
            <person name="Duckworth R."/>
            <person name="Johnson A."/>
            <person name="Loviza R."/>
            <person name="Walstead R."/>
            <person name="Shah Z."/>
            <person name="Kiflezghi M."/>
            <person name="Wade K."/>
            <person name="Ball S.L."/>
            <person name="Bradley K.W."/>
            <person name="Asai D.J."/>
            <person name="Bowman C.A."/>
            <person name="Russell D.A."/>
            <person name="Pope W.H."/>
            <person name="Jacobs-Sera D."/>
            <person name="Hendrix R.W."/>
            <person name="Hatfull G.F."/>
        </authorList>
    </citation>
    <scope>NUCLEOTIDE SEQUENCE</scope>
</reference>
<feature type="transmembrane region" description="Helical" evidence="1">
    <location>
        <begin position="20"/>
        <end position="41"/>
    </location>
</feature>
<accession>A0A2P2CFQ5</accession>
<organism evidence="2">
    <name type="scientific">metagenome</name>
    <dbReference type="NCBI Taxonomy" id="256318"/>
    <lineage>
        <taxon>unclassified sequences</taxon>
        <taxon>metagenomes</taxon>
    </lineage>
</organism>
<protein>
    <submittedName>
        <fullName evidence="2">Uncharacterized protein</fullName>
    </submittedName>
</protein>
<keyword evidence="1" id="KW-1133">Transmembrane helix</keyword>